<dbReference type="AlphaFoldDB" id="A0A8J4FR82"/>
<dbReference type="Pfam" id="PF00248">
    <property type="entry name" value="Aldo_ket_red"/>
    <property type="match status" value="1"/>
</dbReference>
<dbReference type="Gene3D" id="3.20.20.100">
    <property type="entry name" value="NADP-dependent oxidoreductase domain"/>
    <property type="match status" value="1"/>
</dbReference>
<proteinExistence type="predicted"/>
<dbReference type="PANTHER" id="PTHR43147:SF2">
    <property type="entry name" value="NADP-DEPENDENT OXIDOREDUCTASE DOMAIN-CONTAINING PROTEIN"/>
    <property type="match status" value="1"/>
</dbReference>
<name>A0A8J4FR82_9CHLO</name>
<feature type="domain" description="NADP-dependent oxidoreductase" evidence="1">
    <location>
        <begin position="91"/>
        <end position="407"/>
    </location>
</feature>
<protein>
    <recommendedName>
        <fullName evidence="1">NADP-dependent oxidoreductase domain-containing protein</fullName>
    </recommendedName>
</protein>
<evidence type="ECO:0000259" key="1">
    <source>
        <dbReference type="Pfam" id="PF00248"/>
    </source>
</evidence>
<dbReference type="EMBL" id="BNCP01000037">
    <property type="protein sequence ID" value="GIL86913.1"/>
    <property type="molecule type" value="Genomic_DNA"/>
</dbReference>
<comment type="caution">
    <text evidence="2">The sequence shown here is derived from an EMBL/GenBank/DDBJ whole genome shotgun (WGS) entry which is preliminary data.</text>
</comment>
<gene>
    <name evidence="2" type="ORF">Vretifemale_15110</name>
</gene>
<dbReference type="InterPro" id="IPR023210">
    <property type="entry name" value="NADP_OxRdtase_dom"/>
</dbReference>
<dbReference type="OrthoDB" id="10519114at2759"/>
<evidence type="ECO:0000313" key="2">
    <source>
        <dbReference type="EMBL" id="GIL86913.1"/>
    </source>
</evidence>
<keyword evidence="3" id="KW-1185">Reference proteome</keyword>
<sequence>MRISRYSRTNVPMNAASATSIANYSRSLTYFYSFNVFCLRESLNLKRAAVSCTAFRKIGEEEYKERKTSNELGSIVGKRSLGRGGPQVPLLCFGCMLFGESTSYSEAERLLGLCMDAGVNFFDTAEMYPVPQRAETQGASEEYLGRWLRSNGVRREGILLASKVAGPSGQMTWLRGGPHKVDAANIQQALDGTLRRLGTDYVDLYQIHWPDRYVPMFGDSEYDPVCAYDGAVPLEEQLEALARAVRAGKVRYVGLSNETPWGLHKALTAASLDPSLPRVVSLQNAYSLTCRTFDNGLAEVCHLEGVGLMAYSPLAMGLLTGKYQVPGGGPPAARLNRYRGRYAEAESRYGPKPNVREAVAAYCALAAEAGLSPAQMALRFVLSRPLVSCAVIGATSSDQLAELLAAAEPGWGWGPGSAARDGLGGRGEGAQWLPAEVLAAIDRIHTQFPNPTP</sequence>
<dbReference type="PANTHER" id="PTHR43147">
    <property type="entry name" value="PROTEIN TAS"/>
    <property type="match status" value="1"/>
</dbReference>
<dbReference type="Proteomes" id="UP000747110">
    <property type="component" value="Unassembled WGS sequence"/>
</dbReference>
<reference evidence="2" key="1">
    <citation type="journal article" date="2021" name="Proc. Natl. Acad. Sci. U.S.A.">
        <title>Three genomes in the algal genus Volvox reveal the fate of a haploid sex-determining region after a transition to homothallism.</title>
        <authorList>
            <person name="Yamamoto K."/>
            <person name="Hamaji T."/>
            <person name="Kawai-Toyooka H."/>
            <person name="Matsuzaki R."/>
            <person name="Takahashi F."/>
            <person name="Nishimura Y."/>
            <person name="Kawachi M."/>
            <person name="Noguchi H."/>
            <person name="Minakuchi Y."/>
            <person name="Umen J.G."/>
            <person name="Toyoda A."/>
            <person name="Nozaki H."/>
        </authorList>
    </citation>
    <scope>NUCLEOTIDE SEQUENCE</scope>
    <source>
        <strain evidence="2">NIES-3786</strain>
    </source>
</reference>
<accession>A0A8J4FR82</accession>
<dbReference type="SUPFAM" id="SSF51430">
    <property type="entry name" value="NAD(P)-linked oxidoreductase"/>
    <property type="match status" value="1"/>
</dbReference>
<evidence type="ECO:0000313" key="3">
    <source>
        <dbReference type="Proteomes" id="UP000747110"/>
    </source>
</evidence>
<dbReference type="CDD" id="cd19094">
    <property type="entry name" value="AKR_Tas-like"/>
    <property type="match status" value="1"/>
</dbReference>
<dbReference type="InterPro" id="IPR036812">
    <property type="entry name" value="NAD(P)_OxRdtase_dom_sf"/>
</dbReference>
<organism evidence="2 3">
    <name type="scientific">Volvox reticuliferus</name>
    <dbReference type="NCBI Taxonomy" id="1737510"/>
    <lineage>
        <taxon>Eukaryota</taxon>
        <taxon>Viridiplantae</taxon>
        <taxon>Chlorophyta</taxon>
        <taxon>core chlorophytes</taxon>
        <taxon>Chlorophyceae</taxon>
        <taxon>CS clade</taxon>
        <taxon>Chlamydomonadales</taxon>
        <taxon>Volvocaceae</taxon>
        <taxon>Volvox</taxon>
    </lineage>
</organism>